<dbReference type="Gene3D" id="2.40.50.140">
    <property type="entry name" value="Nucleic acid-binding proteins"/>
    <property type="match status" value="1"/>
</dbReference>
<dbReference type="CDD" id="cd00776">
    <property type="entry name" value="AsxRS_core"/>
    <property type="match status" value="1"/>
</dbReference>
<dbReference type="FunFam" id="2.40.50.140:FF:000132">
    <property type="entry name" value="Aspartyl-tRNA synthetase, cytoplasmic"/>
    <property type="match status" value="1"/>
</dbReference>
<evidence type="ECO:0000256" key="8">
    <source>
        <dbReference type="ARBA" id="ARBA00022917"/>
    </source>
</evidence>
<protein>
    <recommendedName>
        <fullName evidence="3">aspartate--tRNA ligase</fullName>
        <ecNumber evidence="3">6.1.1.12</ecNumber>
    </recommendedName>
    <alternativeName>
        <fullName evidence="10">Aspartyl-tRNA synthetase</fullName>
    </alternativeName>
</protein>
<evidence type="ECO:0000256" key="2">
    <source>
        <dbReference type="ARBA" id="ARBA00005312"/>
    </source>
</evidence>
<accession>A0A7S0QZ97</accession>
<dbReference type="AlphaFoldDB" id="A0A7S0QZ97"/>
<dbReference type="InterPro" id="IPR045864">
    <property type="entry name" value="aa-tRNA-synth_II/BPL/LPL"/>
</dbReference>
<feature type="compositionally biased region" description="Low complexity" evidence="13">
    <location>
        <begin position="9"/>
        <end position="18"/>
    </location>
</feature>
<comment type="catalytic activity">
    <reaction evidence="11">
        <text>tRNA(Asp) + L-aspartate + ATP = L-aspartyl-tRNA(Asp) + AMP + diphosphate</text>
        <dbReference type="Rhea" id="RHEA:19649"/>
        <dbReference type="Rhea" id="RHEA-COMP:9660"/>
        <dbReference type="Rhea" id="RHEA-COMP:9678"/>
        <dbReference type="ChEBI" id="CHEBI:29991"/>
        <dbReference type="ChEBI" id="CHEBI:30616"/>
        <dbReference type="ChEBI" id="CHEBI:33019"/>
        <dbReference type="ChEBI" id="CHEBI:78442"/>
        <dbReference type="ChEBI" id="CHEBI:78516"/>
        <dbReference type="ChEBI" id="CHEBI:456215"/>
        <dbReference type="EC" id="6.1.1.12"/>
    </reaction>
</comment>
<dbReference type="InterPro" id="IPR012340">
    <property type="entry name" value="NA-bd_OB-fold"/>
</dbReference>
<keyword evidence="8" id="KW-0648">Protein biosynthesis</keyword>
<evidence type="ECO:0000256" key="7">
    <source>
        <dbReference type="ARBA" id="ARBA00022840"/>
    </source>
</evidence>
<dbReference type="PANTHER" id="PTHR43450:SF1">
    <property type="entry name" value="ASPARTATE--TRNA LIGASE, CYTOPLASMIC"/>
    <property type="match status" value="1"/>
</dbReference>
<proteinExistence type="inferred from homology"/>
<sequence length="544" mass="60641">MADASAAPSEELAGLSVEGGEGELSKAQLKKLKAKQEKEAFKAEKAAKVAAAAAEKAAAEENDPLKDKYGDLRMVQSVEITGRKWTRVADLTEDKVGSTVLIRARLHNCRSKGKSAFVVLRECVSTVQCTLFVDEKTVSKGMVKYVSDISKESIVDVEGVVTKPEAAIEGCTQKNVEIQVTAFHTVSKAEPRLPFTLEDASRSERDFEANPELVRVGQDTRLDNRVLDLRTPANNAIFRIQSAVCQLFRGSLLSEGFTEIHSPKMIGGTSEGGSAVFRFEYMNLGSGCLAQSPQLYKQMAICADLERVFEIGPVFRAENSNTHRHLCEFTGLDMEMQIKEHYFEVLDVLDKLFINIFEGLSKDNAELVATVHNQYPAEPFKYRVPSLRLTFEEGIKMLQDAGVEVDPLDDLSTATERTLGKLVKEKYDTDFYMLHRYPLGIRPFYTMPCPDDNRYSNSFDIFMRGEEIISGAQRVHDPVFLEERARGCGIEVDTLRSYLESFKLGTSPHGGCGVGLERVVMLFLGLDNIRKSSMFPRDPRRLAP</sequence>
<evidence type="ECO:0000313" key="15">
    <source>
        <dbReference type="EMBL" id="CAD8662272.1"/>
    </source>
</evidence>
<feature type="region of interest" description="Disordered" evidence="13">
    <location>
        <begin position="1"/>
        <end position="22"/>
    </location>
</feature>
<dbReference type="CDD" id="cd04320">
    <property type="entry name" value="AspRS_cyto_N"/>
    <property type="match status" value="1"/>
</dbReference>
<keyword evidence="6" id="KW-0547">Nucleotide-binding</keyword>
<dbReference type="InterPro" id="IPR004365">
    <property type="entry name" value="NA-bd_OB_tRNA"/>
</dbReference>
<evidence type="ECO:0000256" key="12">
    <source>
        <dbReference type="SAM" id="Coils"/>
    </source>
</evidence>
<dbReference type="SUPFAM" id="SSF55681">
    <property type="entry name" value="Class II aaRS and biotin synthetases"/>
    <property type="match status" value="1"/>
</dbReference>
<feature type="coiled-coil region" evidence="12">
    <location>
        <begin position="24"/>
        <end position="62"/>
    </location>
</feature>
<evidence type="ECO:0000256" key="11">
    <source>
        <dbReference type="ARBA" id="ARBA00047904"/>
    </source>
</evidence>
<dbReference type="InterPro" id="IPR006195">
    <property type="entry name" value="aa-tRNA-synth_II"/>
</dbReference>
<evidence type="ECO:0000256" key="9">
    <source>
        <dbReference type="ARBA" id="ARBA00023146"/>
    </source>
</evidence>
<evidence type="ECO:0000259" key="14">
    <source>
        <dbReference type="PROSITE" id="PS50862"/>
    </source>
</evidence>
<evidence type="ECO:0000256" key="4">
    <source>
        <dbReference type="ARBA" id="ARBA00022490"/>
    </source>
</evidence>
<dbReference type="InterPro" id="IPR002312">
    <property type="entry name" value="Asp/Asn-tRNA-synth_IIb"/>
</dbReference>
<evidence type="ECO:0000256" key="1">
    <source>
        <dbReference type="ARBA" id="ARBA00004496"/>
    </source>
</evidence>
<evidence type="ECO:0000256" key="5">
    <source>
        <dbReference type="ARBA" id="ARBA00022598"/>
    </source>
</evidence>
<dbReference type="GO" id="GO:0006422">
    <property type="term" value="P:aspartyl-tRNA aminoacylation"/>
    <property type="evidence" value="ECO:0007669"/>
    <property type="project" value="InterPro"/>
</dbReference>
<dbReference type="GO" id="GO:0004815">
    <property type="term" value="F:aspartate-tRNA ligase activity"/>
    <property type="evidence" value="ECO:0007669"/>
    <property type="project" value="UniProtKB-EC"/>
</dbReference>
<evidence type="ECO:0000256" key="10">
    <source>
        <dbReference type="ARBA" id="ARBA00033155"/>
    </source>
</evidence>
<dbReference type="PROSITE" id="PS50862">
    <property type="entry name" value="AA_TRNA_LIGASE_II"/>
    <property type="match status" value="1"/>
</dbReference>
<dbReference type="InterPro" id="IPR004364">
    <property type="entry name" value="Aa-tRNA-synt_II"/>
</dbReference>
<keyword evidence="4" id="KW-0963">Cytoplasm</keyword>
<keyword evidence="5" id="KW-0436">Ligase</keyword>
<dbReference type="GO" id="GO:0005524">
    <property type="term" value="F:ATP binding"/>
    <property type="evidence" value="ECO:0007669"/>
    <property type="project" value="UniProtKB-KW"/>
</dbReference>
<dbReference type="GO" id="GO:0017101">
    <property type="term" value="C:aminoacyl-tRNA synthetase multienzyme complex"/>
    <property type="evidence" value="ECO:0007669"/>
    <property type="project" value="TreeGrafter"/>
</dbReference>
<gene>
    <name evidence="15" type="ORF">POBO1169_LOCUS7139</name>
</gene>
<dbReference type="GO" id="GO:0003723">
    <property type="term" value="F:RNA binding"/>
    <property type="evidence" value="ECO:0007669"/>
    <property type="project" value="TreeGrafter"/>
</dbReference>
<feature type="domain" description="Aminoacyl-transfer RNA synthetases class-II family profile" evidence="14">
    <location>
        <begin position="238"/>
        <end position="544"/>
    </location>
</feature>
<dbReference type="GO" id="GO:0005829">
    <property type="term" value="C:cytosol"/>
    <property type="evidence" value="ECO:0007669"/>
    <property type="project" value="TreeGrafter"/>
</dbReference>
<evidence type="ECO:0000256" key="6">
    <source>
        <dbReference type="ARBA" id="ARBA00022741"/>
    </source>
</evidence>
<dbReference type="PANTHER" id="PTHR43450">
    <property type="entry name" value="ASPARTYL-TRNA SYNTHETASE"/>
    <property type="match status" value="1"/>
</dbReference>
<dbReference type="Pfam" id="PF01336">
    <property type="entry name" value="tRNA_anti-codon"/>
    <property type="match status" value="1"/>
</dbReference>
<dbReference type="EC" id="6.1.1.12" evidence="3"/>
<dbReference type="EMBL" id="HBFA01013655">
    <property type="protein sequence ID" value="CAD8662272.1"/>
    <property type="molecule type" value="Transcribed_RNA"/>
</dbReference>
<dbReference type="FunFam" id="3.30.930.10:FF:000013">
    <property type="entry name" value="Aspartate--tRNA ligase, cytoplasmic"/>
    <property type="match status" value="1"/>
</dbReference>
<dbReference type="SUPFAM" id="SSF50249">
    <property type="entry name" value="Nucleic acid-binding proteins"/>
    <property type="match status" value="1"/>
</dbReference>
<dbReference type="Pfam" id="PF00152">
    <property type="entry name" value="tRNA-synt_2"/>
    <property type="match status" value="1"/>
</dbReference>
<dbReference type="Gene3D" id="3.30.930.10">
    <property type="entry name" value="Bira Bifunctional Protein, Domain 2"/>
    <property type="match status" value="1"/>
</dbReference>
<dbReference type="NCBIfam" id="NF003483">
    <property type="entry name" value="PRK05159.1"/>
    <property type="match status" value="1"/>
</dbReference>
<dbReference type="InterPro" id="IPR004523">
    <property type="entry name" value="Asp-tRNA_synthase_2"/>
</dbReference>
<dbReference type="PRINTS" id="PR01042">
    <property type="entry name" value="TRNASYNTHASP"/>
</dbReference>
<keyword evidence="12" id="KW-0175">Coiled coil</keyword>
<evidence type="ECO:0000256" key="13">
    <source>
        <dbReference type="SAM" id="MobiDB-lite"/>
    </source>
</evidence>
<comment type="subcellular location">
    <subcellularLocation>
        <location evidence="1">Cytoplasm</location>
    </subcellularLocation>
</comment>
<name>A0A7S0QZ97_9CHLO</name>
<dbReference type="HAMAP" id="MF_02075">
    <property type="entry name" value="Asp_tRNA_synth_type2"/>
    <property type="match status" value="1"/>
</dbReference>
<dbReference type="NCBIfam" id="TIGR00458">
    <property type="entry name" value="aspS_nondisc"/>
    <property type="match status" value="1"/>
</dbReference>
<keyword evidence="9" id="KW-0030">Aminoacyl-tRNA synthetase</keyword>
<keyword evidence="7" id="KW-0067">ATP-binding</keyword>
<evidence type="ECO:0000256" key="3">
    <source>
        <dbReference type="ARBA" id="ARBA00012841"/>
    </source>
</evidence>
<reference evidence="15" key="1">
    <citation type="submission" date="2021-01" db="EMBL/GenBank/DDBJ databases">
        <authorList>
            <person name="Corre E."/>
            <person name="Pelletier E."/>
            <person name="Niang G."/>
            <person name="Scheremetjew M."/>
            <person name="Finn R."/>
            <person name="Kale V."/>
            <person name="Holt S."/>
            <person name="Cochrane G."/>
            <person name="Meng A."/>
            <person name="Brown T."/>
            <person name="Cohen L."/>
        </authorList>
    </citation>
    <scope>NUCLEOTIDE SEQUENCE</scope>
    <source>
        <strain evidence="15">CCMP722</strain>
    </source>
</reference>
<comment type="similarity">
    <text evidence="2">Belongs to the class-II aminoacyl-tRNA synthetase family. Type 2 subfamily.</text>
</comment>
<organism evidence="15">
    <name type="scientific">Pyramimonas obovata</name>
    <dbReference type="NCBI Taxonomy" id="1411642"/>
    <lineage>
        <taxon>Eukaryota</taxon>
        <taxon>Viridiplantae</taxon>
        <taxon>Chlorophyta</taxon>
        <taxon>Pyramimonadophyceae</taxon>
        <taxon>Pyramimonadales</taxon>
        <taxon>Pyramimonadaceae</taxon>
        <taxon>Pyramimonas</taxon>
        <taxon>Pyramimonas incertae sedis</taxon>
    </lineage>
</organism>